<comment type="caution">
    <text evidence="11">The sequence shown here is derived from an EMBL/GenBank/DDBJ whole genome shotgun (WGS) entry which is preliminary data.</text>
</comment>
<evidence type="ECO:0000259" key="10">
    <source>
        <dbReference type="Pfam" id="PF16916"/>
    </source>
</evidence>
<gene>
    <name evidence="11" type="primary">fieF</name>
    <name evidence="11" type="synonym">yiiP</name>
    <name evidence="11" type="ORF">DI623_11600</name>
</gene>
<name>A0A2W5A6F1_9SPHN</name>
<keyword evidence="6 8" id="KW-1133">Transmembrane helix</keyword>
<evidence type="ECO:0000256" key="7">
    <source>
        <dbReference type="ARBA" id="ARBA00023136"/>
    </source>
</evidence>
<dbReference type="Proteomes" id="UP000249066">
    <property type="component" value="Unassembled WGS sequence"/>
</dbReference>
<feature type="transmembrane region" description="Helical" evidence="8">
    <location>
        <begin position="42"/>
        <end position="62"/>
    </location>
</feature>
<dbReference type="InterPro" id="IPR050291">
    <property type="entry name" value="CDF_Transporter"/>
</dbReference>
<feature type="domain" description="Cation efflux protein transmembrane" evidence="9">
    <location>
        <begin position="16"/>
        <end position="209"/>
    </location>
</feature>
<keyword evidence="3" id="KW-0813">Transport</keyword>
<evidence type="ECO:0000259" key="9">
    <source>
        <dbReference type="Pfam" id="PF01545"/>
    </source>
</evidence>
<dbReference type="Pfam" id="PF16916">
    <property type="entry name" value="ZT_dimer"/>
    <property type="match status" value="1"/>
</dbReference>
<accession>A0A2W5A6F1</accession>
<dbReference type="Gene3D" id="3.30.70.1350">
    <property type="entry name" value="Cation efflux protein, cytoplasmic domain"/>
    <property type="match status" value="1"/>
</dbReference>
<evidence type="ECO:0000256" key="4">
    <source>
        <dbReference type="ARBA" id="ARBA00022475"/>
    </source>
</evidence>
<dbReference type="InterPro" id="IPR058533">
    <property type="entry name" value="Cation_efflux_TM"/>
</dbReference>
<evidence type="ECO:0000256" key="8">
    <source>
        <dbReference type="SAM" id="Phobius"/>
    </source>
</evidence>
<dbReference type="Pfam" id="PF01545">
    <property type="entry name" value="Cation_efflux"/>
    <property type="match status" value="1"/>
</dbReference>
<dbReference type="AlphaFoldDB" id="A0A2W5A6F1"/>
<dbReference type="GO" id="GO:0015086">
    <property type="term" value="F:cadmium ion transmembrane transporter activity"/>
    <property type="evidence" value="ECO:0007669"/>
    <property type="project" value="TreeGrafter"/>
</dbReference>
<sequence>MSGHAAHGDLTRRAATASVATAVFLLLLKAYAAWASGSMAMLASLADTGLDLLASLTTLYAVRVAAQPADSDHRFGHGKAEALAALFQVALITASAMGIIVSATQRLSRPPMPVEAEAGILVSVLAIIATLLLTRYQKHVIARTGSVAIGADHLHYQSDLMLNGSVILALVLDRYLKLPGADALFGIGIALWLVRGAWRSASHAIDQLMDREWPEEKRQTVIDIANSSPVLNRIHDLRTRSSGMHDFIQFHAWVNPAMTVAEAHEAVEAIEEKLHAAFPGAEVLIHVDPEGQIDNAGNAMEALRETPEK</sequence>
<dbReference type="InterPro" id="IPR027470">
    <property type="entry name" value="Cation_efflux_CTD"/>
</dbReference>
<evidence type="ECO:0000256" key="6">
    <source>
        <dbReference type="ARBA" id="ARBA00022989"/>
    </source>
</evidence>
<organism evidence="11 12">
    <name type="scientific">Sphingomonas sanxanigenens</name>
    <dbReference type="NCBI Taxonomy" id="397260"/>
    <lineage>
        <taxon>Bacteria</taxon>
        <taxon>Pseudomonadati</taxon>
        <taxon>Pseudomonadota</taxon>
        <taxon>Alphaproteobacteria</taxon>
        <taxon>Sphingomonadales</taxon>
        <taxon>Sphingomonadaceae</taxon>
        <taxon>Sphingomonas</taxon>
    </lineage>
</organism>
<evidence type="ECO:0000313" key="11">
    <source>
        <dbReference type="EMBL" id="PZO88976.1"/>
    </source>
</evidence>
<keyword evidence="4" id="KW-1003">Cell membrane</keyword>
<comment type="subcellular location">
    <subcellularLocation>
        <location evidence="1">Membrane</location>
        <topology evidence="1">Multi-pass membrane protein</topology>
    </subcellularLocation>
</comment>
<protein>
    <submittedName>
        <fullName evidence="11">Divalent metal cation transporter FieF</fullName>
    </submittedName>
</protein>
<dbReference type="GO" id="GO:0015093">
    <property type="term" value="F:ferrous iron transmembrane transporter activity"/>
    <property type="evidence" value="ECO:0007669"/>
    <property type="project" value="TreeGrafter"/>
</dbReference>
<reference evidence="11 12" key="1">
    <citation type="submission" date="2017-08" db="EMBL/GenBank/DDBJ databases">
        <title>Infants hospitalized years apart are colonized by the same room-sourced microbial strains.</title>
        <authorList>
            <person name="Brooks B."/>
            <person name="Olm M.R."/>
            <person name="Firek B.A."/>
            <person name="Baker R."/>
            <person name="Thomas B.C."/>
            <person name="Morowitz M.J."/>
            <person name="Banfield J.F."/>
        </authorList>
    </citation>
    <scope>NUCLEOTIDE SEQUENCE [LARGE SCALE GENOMIC DNA]</scope>
    <source>
        <strain evidence="11">S2_018_000_R2_101</strain>
    </source>
</reference>
<dbReference type="GO" id="GO:0006882">
    <property type="term" value="P:intracellular zinc ion homeostasis"/>
    <property type="evidence" value="ECO:0007669"/>
    <property type="project" value="TreeGrafter"/>
</dbReference>
<dbReference type="EMBL" id="QFNN01000076">
    <property type="protein sequence ID" value="PZO88976.1"/>
    <property type="molecule type" value="Genomic_DNA"/>
</dbReference>
<dbReference type="Gene3D" id="1.20.1510.10">
    <property type="entry name" value="Cation efflux protein transmembrane domain"/>
    <property type="match status" value="1"/>
</dbReference>
<dbReference type="InterPro" id="IPR002524">
    <property type="entry name" value="Cation_efflux"/>
</dbReference>
<dbReference type="PANTHER" id="PTHR43840">
    <property type="entry name" value="MITOCHONDRIAL METAL TRANSPORTER 1-RELATED"/>
    <property type="match status" value="1"/>
</dbReference>
<feature type="transmembrane region" description="Helical" evidence="8">
    <location>
        <begin position="83"/>
        <end position="104"/>
    </location>
</feature>
<keyword evidence="5 8" id="KW-0812">Transmembrane</keyword>
<feature type="domain" description="Cation efflux protein cytoplasmic" evidence="10">
    <location>
        <begin position="214"/>
        <end position="290"/>
    </location>
</feature>
<dbReference type="SUPFAM" id="SSF160240">
    <property type="entry name" value="Cation efflux protein cytoplasmic domain-like"/>
    <property type="match status" value="1"/>
</dbReference>
<feature type="transmembrane region" description="Helical" evidence="8">
    <location>
        <begin position="116"/>
        <end position="134"/>
    </location>
</feature>
<dbReference type="GO" id="GO:0015341">
    <property type="term" value="F:zinc efflux antiporter activity"/>
    <property type="evidence" value="ECO:0007669"/>
    <property type="project" value="TreeGrafter"/>
</dbReference>
<dbReference type="InterPro" id="IPR027469">
    <property type="entry name" value="Cation_efflux_TMD_sf"/>
</dbReference>
<keyword evidence="7 8" id="KW-0472">Membrane</keyword>
<comment type="similarity">
    <text evidence="2">Belongs to the cation diffusion facilitator (CDF) transporter (TC 2.A.4) family.</text>
</comment>
<dbReference type="SUPFAM" id="SSF161111">
    <property type="entry name" value="Cation efflux protein transmembrane domain-like"/>
    <property type="match status" value="1"/>
</dbReference>
<dbReference type="PANTHER" id="PTHR43840:SF41">
    <property type="entry name" value="CATION-EFFLUX PUMP FIEF"/>
    <property type="match status" value="1"/>
</dbReference>
<evidence type="ECO:0000313" key="12">
    <source>
        <dbReference type="Proteomes" id="UP000249066"/>
    </source>
</evidence>
<evidence type="ECO:0000256" key="2">
    <source>
        <dbReference type="ARBA" id="ARBA00008114"/>
    </source>
</evidence>
<evidence type="ECO:0000256" key="3">
    <source>
        <dbReference type="ARBA" id="ARBA00022448"/>
    </source>
</evidence>
<dbReference type="GO" id="GO:0005886">
    <property type="term" value="C:plasma membrane"/>
    <property type="evidence" value="ECO:0007669"/>
    <property type="project" value="TreeGrafter"/>
</dbReference>
<dbReference type="InterPro" id="IPR036837">
    <property type="entry name" value="Cation_efflux_CTD_sf"/>
</dbReference>
<proteinExistence type="inferred from homology"/>
<evidence type="ECO:0000256" key="1">
    <source>
        <dbReference type="ARBA" id="ARBA00004141"/>
    </source>
</evidence>
<dbReference type="NCBIfam" id="TIGR01297">
    <property type="entry name" value="CDF"/>
    <property type="match status" value="1"/>
</dbReference>
<evidence type="ECO:0000256" key="5">
    <source>
        <dbReference type="ARBA" id="ARBA00022692"/>
    </source>
</evidence>